<proteinExistence type="predicted"/>
<dbReference type="InterPro" id="IPR039867">
    <property type="entry name" value="Furry/Tao3/Mor2"/>
</dbReference>
<organism evidence="2 3">
    <name type="scientific">Goodea atripinnis</name>
    <dbReference type="NCBI Taxonomy" id="208336"/>
    <lineage>
        <taxon>Eukaryota</taxon>
        <taxon>Metazoa</taxon>
        <taxon>Chordata</taxon>
        <taxon>Craniata</taxon>
        <taxon>Vertebrata</taxon>
        <taxon>Euteleostomi</taxon>
        <taxon>Actinopterygii</taxon>
        <taxon>Neopterygii</taxon>
        <taxon>Teleostei</taxon>
        <taxon>Neoteleostei</taxon>
        <taxon>Acanthomorphata</taxon>
        <taxon>Ovalentaria</taxon>
        <taxon>Atherinomorphae</taxon>
        <taxon>Cyprinodontiformes</taxon>
        <taxon>Goodeidae</taxon>
        <taxon>Goodea</taxon>
    </lineage>
</organism>
<dbReference type="Pfam" id="PF14222">
    <property type="entry name" value="MOR2-PAG1_N"/>
    <property type="match status" value="1"/>
</dbReference>
<gene>
    <name evidence="2" type="ORF">GOODEAATRI_000887</name>
</gene>
<keyword evidence="3" id="KW-1185">Reference proteome</keyword>
<evidence type="ECO:0000313" key="3">
    <source>
        <dbReference type="Proteomes" id="UP001476798"/>
    </source>
</evidence>
<feature type="domain" description="Cell morphogenesis protein N-terminal" evidence="1">
    <location>
        <begin position="282"/>
        <end position="384"/>
    </location>
</feature>
<dbReference type="EMBL" id="JAHRIO010050001">
    <property type="protein sequence ID" value="MEQ2173774.1"/>
    <property type="molecule type" value="Genomic_DNA"/>
</dbReference>
<name>A0ABV0NSE9_9TELE</name>
<sequence length="507" mass="56992">MSLEESAVKDMAEMETNHSKELGEVIQSHIASSPLDPFPPKDFRGKFKKIRQKKRPTILETSPVGNGYSKPPILPVSCPQGERGPQTMMPISIDPESRPGEYVLKSLFANFTTISERKIRIIMAEPLVSEKNSFRGHECLPCYLALAQHKVCPTGLWLCREGLFTATEVCLCCCVRLLSNLTEPGFFWCLVLNEGLAVFPIQPDSPPFLCARPVPSFTDASPNIEGGYSMGTGCLCCTVAQTHAEKPQGHACVILFHNVFKLQIIYKGSRIIKRSMKAGLYMLVGRMNIGLRAFLVIADKLQQKDGEPPMPNTGSSLPSGNTLRVKKIYLSKMLTDEEAKVIGMSQYYVHVRKAIDSILRHLDKEVGRCMMMTNAQMLNKEPEDMITTRRVAIAILKEIRSLYMTIGQSEATLPAGHHMDLQWLVEWNATLVNSQYDIMSPSHVWLFAQSVKDPWVLCVYSLLQQDNLPKHCPTALSYTWPYAFTRLQMLMPLVDPKLLEAHLWLGF</sequence>
<comment type="caution">
    <text evidence="2">The sequence shown here is derived from an EMBL/GenBank/DDBJ whole genome shotgun (WGS) entry which is preliminary data.</text>
</comment>
<protein>
    <recommendedName>
        <fullName evidence="1">Cell morphogenesis protein N-terminal domain-containing protein</fullName>
    </recommendedName>
</protein>
<dbReference type="Proteomes" id="UP001476798">
    <property type="component" value="Unassembled WGS sequence"/>
</dbReference>
<dbReference type="PANTHER" id="PTHR12295">
    <property type="entry name" value="FURRY-RELATED"/>
    <property type="match status" value="1"/>
</dbReference>
<accession>A0ABV0NSE9</accession>
<reference evidence="2 3" key="1">
    <citation type="submission" date="2021-06" db="EMBL/GenBank/DDBJ databases">
        <authorList>
            <person name="Palmer J.M."/>
        </authorList>
    </citation>
    <scope>NUCLEOTIDE SEQUENCE [LARGE SCALE GENOMIC DNA]</scope>
    <source>
        <strain evidence="2 3">GA_2019</strain>
        <tissue evidence="2">Muscle</tissue>
    </source>
</reference>
<dbReference type="PANTHER" id="PTHR12295:SF29">
    <property type="entry name" value="PROTEIN FURRY HOMOLOG"/>
    <property type="match status" value="1"/>
</dbReference>
<evidence type="ECO:0000259" key="1">
    <source>
        <dbReference type="Pfam" id="PF14222"/>
    </source>
</evidence>
<evidence type="ECO:0000313" key="2">
    <source>
        <dbReference type="EMBL" id="MEQ2173774.1"/>
    </source>
</evidence>
<dbReference type="InterPro" id="IPR025614">
    <property type="entry name" value="Cell_morpho_N"/>
</dbReference>